<accession>A0AAN9V6M8</accession>
<protein>
    <submittedName>
        <fullName evidence="2">Uncharacterized protein</fullName>
    </submittedName>
</protein>
<keyword evidence="3" id="KW-1185">Reference proteome</keyword>
<feature type="compositionally biased region" description="Gly residues" evidence="1">
    <location>
        <begin position="23"/>
        <end position="40"/>
    </location>
</feature>
<gene>
    <name evidence="2" type="ORF">R5R35_005090</name>
</gene>
<comment type="caution">
    <text evidence="2">The sequence shown here is derived from an EMBL/GenBank/DDBJ whole genome shotgun (WGS) entry which is preliminary data.</text>
</comment>
<organism evidence="2 3">
    <name type="scientific">Gryllus longicercus</name>
    <dbReference type="NCBI Taxonomy" id="2509291"/>
    <lineage>
        <taxon>Eukaryota</taxon>
        <taxon>Metazoa</taxon>
        <taxon>Ecdysozoa</taxon>
        <taxon>Arthropoda</taxon>
        <taxon>Hexapoda</taxon>
        <taxon>Insecta</taxon>
        <taxon>Pterygota</taxon>
        <taxon>Neoptera</taxon>
        <taxon>Polyneoptera</taxon>
        <taxon>Orthoptera</taxon>
        <taxon>Ensifera</taxon>
        <taxon>Gryllidea</taxon>
        <taxon>Grylloidea</taxon>
        <taxon>Gryllidae</taxon>
        <taxon>Gryllinae</taxon>
        <taxon>Gryllus</taxon>
    </lineage>
</organism>
<evidence type="ECO:0000256" key="1">
    <source>
        <dbReference type="SAM" id="MobiDB-lite"/>
    </source>
</evidence>
<feature type="region of interest" description="Disordered" evidence="1">
    <location>
        <begin position="1"/>
        <end position="80"/>
    </location>
</feature>
<evidence type="ECO:0000313" key="2">
    <source>
        <dbReference type="EMBL" id="KAK7790625.1"/>
    </source>
</evidence>
<reference evidence="2 3" key="1">
    <citation type="submission" date="2024-03" db="EMBL/GenBank/DDBJ databases">
        <title>The genome assembly and annotation of the cricket Gryllus longicercus Weissman &amp; Gray.</title>
        <authorList>
            <person name="Szrajer S."/>
            <person name="Gray D."/>
            <person name="Ylla G."/>
        </authorList>
    </citation>
    <scope>NUCLEOTIDE SEQUENCE [LARGE SCALE GENOMIC DNA]</scope>
    <source>
        <strain evidence="2">DAG 2021-001</strain>
        <tissue evidence="2">Whole body minus gut</tissue>
    </source>
</reference>
<dbReference type="EMBL" id="JAZDUA010000603">
    <property type="protein sequence ID" value="KAK7790625.1"/>
    <property type="molecule type" value="Genomic_DNA"/>
</dbReference>
<name>A0AAN9V6M8_9ORTH</name>
<dbReference type="AlphaFoldDB" id="A0AAN9V6M8"/>
<evidence type="ECO:0000313" key="3">
    <source>
        <dbReference type="Proteomes" id="UP001378592"/>
    </source>
</evidence>
<proteinExistence type="predicted"/>
<dbReference type="Proteomes" id="UP001378592">
    <property type="component" value="Unassembled WGS sequence"/>
</dbReference>
<feature type="compositionally biased region" description="Basic residues" evidence="1">
    <location>
        <begin position="1"/>
        <end position="12"/>
    </location>
</feature>
<sequence>MAVHGQRLRSSVHNHASAERGGEWSGGGAGQAGWARGGDGGGERSVAPARPRRPPPPPTTPHPARSRLPSLLEVASGPQTATTCRTQLLQLSNNIHGLYIDHFFLNSIN</sequence>